<keyword evidence="2" id="KW-1185">Reference proteome</keyword>
<evidence type="ECO:0000313" key="1">
    <source>
        <dbReference type="EMBL" id="KAF7354220.1"/>
    </source>
</evidence>
<protein>
    <submittedName>
        <fullName evidence="1">Uncharacterized protein</fullName>
    </submittedName>
</protein>
<proteinExistence type="predicted"/>
<gene>
    <name evidence="1" type="ORF">MVEN_01109700</name>
</gene>
<evidence type="ECO:0000313" key="2">
    <source>
        <dbReference type="Proteomes" id="UP000620124"/>
    </source>
</evidence>
<dbReference type="EMBL" id="JACAZI010000008">
    <property type="protein sequence ID" value="KAF7354220.1"/>
    <property type="molecule type" value="Genomic_DNA"/>
</dbReference>
<dbReference type="Proteomes" id="UP000620124">
    <property type="component" value="Unassembled WGS sequence"/>
</dbReference>
<organism evidence="1 2">
    <name type="scientific">Mycena venus</name>
    <dbReference type="NCBI Taxonomy" id="2733690"/>
    <lineage>
        <taxon>Eukaryota</taxon>
        <taxon>Fungi</taxon>
        <taxon>Dikarya</taxon>
        <taxon>Basidiomycota</taxon>
        <taxon>Agaricomycotina</taxon>
        <taxon>Agaricomycetes</taxon>
        <taxon>Agaricomycetidae</taxon>
        <taxon>Agaricales</taxon>
        <taxon>Marasmiineae</taxon>
        <taxon>Mycenaceae</taxon>
        <taxon>Mycena</taxon>
    </lineage>
</organism>
<accession>A0A8H7CXS1</accession>
<comment type="caution">
    <text evidence="1">The sequence shown here is derived from an EMBL/GenBank/DDBJ whole genome shotgun (WGS) entry which is preliminary data.</text>
</comment>
<sequence length="155" mass="17074">MFSSLICPDIFTPGPICPALTRRNAILILLGASIQTTTPIQTTTSTAMVLTLPSFVPASACPLELALEFPAKSIVEHATGWTLFKDLYNGTFFILTETPSDFAEIRKMMSKPMYVLNTPRKYQNARADTGIWISCRWQRRRDAGVTTSAQGGRIG</sequence>
<reference evidence="1" key="1">
    <citation type="submission" date="2020-05" db="EMBL/GenBank/DDBJ databases">
        <title>Mycena genomes resolve the evolution of fungal bioluminescence.</title>
        <authorList>
            <person name="Tsai I.J."/>
        </authorList>
    </citation>
    <scope>NUCLEOTIDE SEQUENCE</scope>
    <source>
        <strain evidence="1">CCC161011</strain>
    </source>
</reference>
<dbReference type="AlphaFoldDB" id="A0A8H7CXS1"/>
<name>A0A8H7CXS1_9AGAR</name>